<feature type="signal peptide" evidence="1">
    <location>
        <begin position="1"/>
        <end position="23"/>
    </location>
</feature>
<evidence type="ECO:0000313" key="5">
    <source>
        <dbReference type="Proteomes" id="UP000095185"/>
    </source>
</evidence>
<dbReference type="Pfam" id="PF07589">
    <property type="entry name" value="PEP-CTERM"/>
    <property type="match status" value="1"/>
</dbReference>
<protein>
    <recommendedName>
        <fullName evidence="6">PEP-CTERM protein-sorting domain-containing protein</fullName>
    </recommendedName>
</protein>
<dbReference type="RefSeq" id="WP_069809109.1">
    <property type="nucleotide sequence ID" value="NZ_CP017305.1"/>
</dbReference>
<dbReference type="InterPro" id="IPR013424">
    <property type="entry name" value="Ice-binding_C"/>
</dbReference>
<feature type="chain" id="PRO_5009106627" description="PEP-CTERM protein-sorting domain-containing protein" evidence="1">
    <location>
        <begin position="24"/>
        <end position="204"/>
    </location>
</feature>
<gene>
    <name evidence="4" type="ORF">BIU88_04065</name>
</gene>
<accession>A0A1D8D713</accession>
<dbReference type="Proteomes" id="UP000095185">
    <property type="component" value="Chromosome"/>
</dbReference>
<proteinExistence type="predicted"/>
<reference evidence="4" key="1">
    <citation type="submission" date="2016-09" db="EMBL/GenBank/DDBJ databases">
        <title>Genome sequence of Chlorobaculum limnaeum.</title>
        <authorList>
            <person name="Liu Z."/>
            <person name="Tank M."/>
            <person name="Bryant D.A."/>
        </authorList>
    </citation>
    <scope>NUCLEOTIDE SEQUENCE [LARGE SCALE GENOMIC DNA]</scope>
    <source>
        <strain evidence="4">DSM 1677</strain>
    </source>
</reference>
<evidence type="ECO:0000313" key="4">
    <source>
        <dbReference type="EMBL" id="AOS83389.1"/>
    </source>
</evidence>
<evidence type="ECO:0000256" key="1">
    <source>
        <dbReference type="SAM" id="SignalP"/>
    </source>
</evidence>
<keyword evidence="5" id="KW-1185">Reference proteome</keyword>
<dbReference type="AlphaFoldDB" id="A0A1D8D713"/>
<name>A0A1D8D713_CHLLM</name>
<evidence type="ECO:0000259" key="2">
    <source>
        <dbReference type="Pfam" id="PF07589"/>
    </source>
</evidence>
<feature type="domain" description="DUF4082" evidence="3">
    <location>
        <begin position="39"/>
        <end position="165"/>
    </location>
</feature>
<feature type="domain" description="Ice-binding protein C-terminal" evidence="2">
    <location>
        <begin position="177"/>
        <end position="199"/>
    </location>
</feature>
<keyword evidence="1" id="KW-0732">Signal</keyword>
<organism evidence="4 5">
    <name type="scientific">Chlorobaculum limnaeum</name>
    <dbReference type="NCBI Taxonomy" id="274537"/>
    <lineage>
        <taxon>Bacteria</taxon>
        <taxon>Pseudomonadati</taxon>
        <taxon>Chlorobiota</taxon>
        <taxon>Chlorobiia</taxon>
        <taxon>Chlorobiales</taxon>
        <taxon>Chlorobiaceae</taxon>
        <taxon>Chlorobaculum</taxon>
    </lineage>
</organism>
<dbReference type="KEGG" id="clz:BIU88_04065"/>
<dbReference type="Pfam" id="PF13313">
    <property type="entry name" value="DUF4082"/>
    <property type="match status" value="1"/>
</dbReference>
<dbReference type="STRING" id="274537.BIU88_04065"/>
<sequence>MKKKLALVAGVLLTSGMANQAFADIIALSFTDGIPSSFVDDPLPNIVGWEFTISSPVTVTSLGFYDYDNDGLVNDHAVSIWDSSAYVVVSASITNSGWSDAGYVWETVTPVTLSAGTYRIGAEIFGNDYYYSAATSVITATPVSYSGGVYAVGGFEYPGNVSMNNGRFGPNFSFNVVPEPTSMLLLGMGLVGLTALRRRKTDGV</sequence>
<evidence type="ECO:0000259" key="3">
    <source>
        <dbReference type="Pfam" id="PF13313"/>
    </source>
</evidence>
<dbReference type="NCBIfam" id="TIGR02595">
    <property type="entry name" value="PEP_CTERM"/>
    <property type="match status" value="1"/>
</dbReference>
<dbReference type="InterPro" id="IPR025141">
    <property type="entry name" value="DUF4082"/>
</dbReference>
<evidence type="ECO:0008006" key="6">
    <source>
        <dbReference type="Google" id="ProtNLM"/>
    </source>
</evidence>
<dbReference type="EMBL" id="CP017305">
    <property type="protein sequence ID" value="AOS83389.1"/>
    <property type="molecule type" value="Genomic_DNA"/>
</dbReference>